<dbReference type="Pfam" id="PF18928">
    <property type="entry name" value="DUF5677"/>
    <property type="match status" value="1"/>
</dbReference>
<evidence type="ECO:0000256" key="1">
    <source>
        <dbReference type="SAM" id="MobiDB-lite"/>
    </source>
</evidence>
<organism evidence="2 3">
    <name type="scientific">Burkholderia anthina</name>
    <dbReference type="NCBI Taxonomy" id="179879"/>
    <lineage>
        <taxon>Bacteria</taxon>
        <taxon>Pseudomonadati</taxon>
        <taxon>Pseudomonadota</taxon>
        <taxon>Betaproteobacteria</taxon>
        <taxon>Burkholderiales</taxon>
        <taxon>Burkholderiaceae</taxon>
        <taxon>Burkholderia</taxon>
        <taxon>Burkholderia cepacia complex</taxon>
    </lineage>
</organism>
<dbReference type="GeneID" id="56502787"/>
<dbReference type="InterPro" id="IPR043733">
    <property type="entry name" value="DUF5677"/>
</dbReference>
<dbReference type="Proteomes" id="UP000755577">
    <property type="component" value="Unassembled WGS sequence"/>
</dbReference>
<proteinExistence type="predicted"/>
<feature type="compositionally biased region" description="Polar residues" evidence="1">
    <location>
        <begin position="1"/>
        <end position="11"/>
    </location>
</feature>
<dbReference type="EMBL" id="JAFCIQ010000020">
    <property type="protein sequence ID" value="MBM2769537.1"/>
    <property type="molecule type" value="Genomic_DNA"/>
</dbReference>
<sequence>MTDNSHQQADDQTPEEPSAPNLDEIIDRGALGPEPSESYLERLRMLDEIVRECIFVSRSYGGISSPTSQHFYASVLFTLMITKCVSLLMLAPHTPWAEKKIEHWDYSSMTGIARTIIELRVAFYYLCADQCPEDEWQFRWNLFNLHDCTSRIRMFEALEDAQQVEALRETAEELRSRLLANPFLATIDKKHHKRLLHGQTAYLMPMEVIAERAGIDLKTFRWLYVLFSSHVHALPMSFYRIGHAGDDRGRGLPSPSEEGYSALCLSMTATILVATRDNIHDLFAGYKSPPPPLEPDVAELMANPPALAIGEEHLHEASDTLAMRFKRTGEMAYKTTFIYRPTGDEILERDDSEQDGAELKYFDPYFWSVKLNGGPATGEALEKALAGAHAFRIDYSARELLFKTAEG</sequence>
<reference evidence="2 3" key="1">
    <citation type="submission" date="2021-02" db="EMBL/GenBank/DDBJ databases">
        <title>Draft genome of the type strains Burkholderia anthina DSM16086.</title>
        <authorList>
            <person name="Hertel R."/>
            <person name="Meissner J."/>
            <person name="Poehlein A."/>
            <person name="Daniel R."/>
            <person name="Commichau F.M."/>
        </authorList>
    </citation>
    <scope>NUCLEOTIDE SEQUENCE [LARGE SCALE GENOMIC DNA]</scope>
    <source>
        <strain evidence="2 3">DSM 16086</strain>
    </source>
</reference>
<keyword evidence="3" id="KW-1185">Reference proteome</keyword>
<evidence type="ECO:0000313" key="2">
    <source>
        <dbReference type="EMBL" id="MBM2769537.1"/>
    </source>
</evidence>
<comment type="caution">
    <text evidence="2">The sequence shown here is derived from an EMBL/GenBank/DDBJ whole genome shotgun (WGS) entry which is preliminary data.</text>
</comment>
<name>A0ABS2B964_9BURK</name>
<evidence type="ECO:0000313" key="3">
    <source>
        <dbReference type="Proteomes" id="UP000755577"/>
    </source>
</evidence>
<protein>
    <submittedName>
        <fullName evidence="2">Uncharacterized protein</fullName>
    </submittedName>
</protein>
<accession>A0ABS2B964</accession>
<dbReference type="RefSeq" id="WP_203368165.1">
    <property type="nucleotide sequence ID" value="NZ_CABVLY010000020.1"/>
</dbReference>
<feature type="region of interest" description="Disordered" evidence="1">
    <location>
        <begin position="1"/>
        <end position="33"/>
    </location>
</feature>
<gene>
    <name evidence="2" type="ORF">JQK92_24255</name>
</gene>